<keyword evidence="2" id="KW-0732">Signal</keyword>
<dbReference type="OrthoDB" id="786778at2759"/>
<dbReference type="AlphaFoldDB" id="A0A5N6R151"/>
<dbReference type="Gene3D" id="1.10.110.10">
    <property type="entry name" value="Plant lipid-transfer and hydrophobic proteins"/>
    <property type="match status" value="1"/>
</dbReference>
<evidence type="ECO:0000256" key="2">
    <source>
        <dbReference type="SAM" id="SignalP"/>
    </source>
</evidence>
<evidence type="ECO:0000313" key="4">
    <source>
        <dbReference type="EMBL" id="KAE8022692.1"/>
    </source>
</evidence>
<evidence type="ECO:0000259" key="3">
    <source>
        <dbReference type="Pfam" id="PF14368"/>
    </source>
</evidence>
<feature type="region of interest" description="Disordered" evidence="1">
    <location>
        <begin position="136"/>
        <end position="157"/>
    </location>
</feature>
<dbReference type="InterPro" id="IPR053353">
    <property type="entry name" value="Plant_LTP_GPI-anchored"/>
</dbReference>
<feature type="domain" description="Bifunctional inhibitor/plant lipid transfer protein/seed storage helical" evidence="3">
    <location>
        <begin position="33"/>
        <end position="119"/>
    </location>
</feature>
<dbReference type="PANTHER" id="PTHR35747:SF2">
    <property type="entry name" value="NON-SPECIFIC LIPID TRANSFER PROTEIN GPI-ANCHORED 25"/>
    <property type="match status" value="1"/>
</dbReference>
<sequence>MIATAPLPPIVLVLASVVILAASAAAPPPGPPQPPSPPPSSCTEELVLFSPCLPYISSPPNNLSATPSEGCCHAFSSALNSSNNGVCLCYLVQQPSILGFPVNGTRVLSLSSVCTLPRDGSSTKKGSLGSLCSGSPALPPLRSPASSGLTHPSGSGI</sequence>
<dbReference type="PANTHER" id="PTHR35747">
    <property type="entry name" value="BIFUNCTIONAL INHIBITOR/LIPID-TRANSFER PROTEIN/SEED STORAGE 2S ALBUMIN SUPERFAMILY PROTEIN"/>
    <property type="match status" value="1"/>
</dbReference>
<keyword evidence="5" id="KW-1185">Reference proteome</keyword>
<gene>
    <name evidence="4" type="ORF">FH972_008473</name>
</gene>
<accession>A0A5N6R151</accession>
<dbReference type="EMBL" id="CM017323">
    <property type="protein sequence ID" value="KAE8022692.1"/>
    <property type="molecule type" value="Genomic_DNA"/>
</dbReference>
<feature type="signal peptide" evidence="2">
    <location>
        <begin position="1"/>
        <end position="25"/>
    </location>
</feature>
<proteinExistence type="predicted"/>
<dbReference type="Proteomes" id="UP000327013">
    <property type="component" value="Chromosome 3"/>
</dbReference>
<reference evidence="4 5" key="1">
    <citation type="submission" date="2019-06" db="EMBL/GenBank/DDBJ databases">
        <title>A chromosomal-level reference genome of Carpinus fangiana (Coryloideae, Betulaceae).</title>
        <authorList>
            <person name="Yang X."/>
            <person name="Wang Z."/>
            <person name="Zhang L."/>
            <person name="Hao G."/>
            <person name="Liu J."/>
            <person name="Yang Y."/>
        </authorList>
    </citation>
    <scope>NUCLEOTIDE SEQUENCE [LARGE SCALE GENOMIC DNA]</scope>
    <source>
        <strain evidence="4">Cfa_2016G</strain>
        <tissue evidence="4">Leaf</tissue>
    </source>
</reference>
<organism evidence="4 5">
    <name type="scientific">Carpinus fangiana</name>
    <dbReference type="NCBI Taxonomy" id="176857"/>
    <lineage>
        <taxon>Eukaryota</taxon>
        <taxon>Viridiplantae</taxon>
        <taxon>Streptophyta</taxon>
        <taxon>Embryophyta</taxon>
        <taxon>Tracheophyta</taxon>
        <taxon>Spermatophyta</taxon>
        <taxon>Magnoliopsida</taxon>
        <taxon>eudicotyledons</taxon>
        <taxon>Gunneridae</taxon>
        <taxon>Pentapetalae</taxon>
        <taxon>rosids</taxon>
        <taxon>fabids</taxon>
        <taxon>Fagales</taxon>
        <taxon>Betulaceae</taxon>
        <taxon>Carpinus</taxon>
    </lineage>
</organism>
<feature type="chain" id="PRO_5024300825" description="Bifunctional inhibitor/plant lipid transfer protein/seed storage helical domain-containing protein" evidence="2">
    <location>
        <begin position="26"/>
        <end position="157"/>
    </location>
</feature>
<name>A0A5N6R151_9ROSI</name>
<dbReference type="InterPro" id="IPR036312">
    <property type="entry name" value="Bifun_inhib/LTP/seed_sf"/>
</dbReference>
<dbReference type="SUPFAM" id="SSF47699">
    <property type="entry name" value="Bifunctional inhibitor/lipid-transfer protein/seed storage 2S albumin"/>
    <property type="match status" value="1"/>
</dbReference>
<evidence type="ECO:0000256" key="1">
    <source>
        <dbReference type="SAM" id="MobiDB-lite"/>
    </source>
</evidence>
<dbReference type="InterPro" id="IPR016140">
    <property type="entry name" value="Bifunc_inhib/LTP/seed_store"/>
</dbReference>
<dbReference type="CDD" id="cd00010">
    <property type="entry name" value="AAI_LTSS"/>
    <property type="match status" value="1"/>
</dbReference>
<dbReference type="Pfam" id="PF14368">
    <property type="entry name" value="LTP_2"/>
    <property type="match status" value="1"/>
</dbReference>
<evidence type="ECO:0000313" key="5">
    <source>
        <dbReference type="Proteomes" id="UP000327013"/>
    </source>
</evidence>
<protein>
    <recommendedName>
        <fullName evidence="3">Bifunctional inhibitor/plant lipid transfer protein/seed storage helical domain-containing protein</fullName>
    </recommendedName>
</protein>